<dbReference type="SMART" id="SM00342">
    <property type="entry name" value="HTH_ARAC"/>
    <property type="match status" value="1"/>
</dbReference>
<keyword evidence="1" id="KW-0805">Transcription regulation</keyword>
<proteinExistence type="predicted"/>
<gene>
    <name evidence="5" type="ORF">JIN85_11135</name>
</gene>
<organism evidence="5 6">
    <name type="scientific">Luteolibacter pohnpeiensis</name>
    <dbReference type="NCBI Taxonomy" id="454153"/>
    <lineage>
        <taxon>Bacteria</taxon>
        <taxon>Pseudomonadati</taxon>
        <taxon>Verrucomicrobiota</taxon>
        <taxon>Verrucomicrobiia</taxon>
        <taxon>Verrucomicrobiales</taxon>
        <taxon>Verrucomicrobiaceae</taxon>
        <taxon>Luteolibacter</taxon>
    </lineage>
</organism>
<keyword evidence="3" id="KW-0804">Transcription</keyword>
<dbReference type="Proteomes" id="UP000603141">
    <property type="component" value="Unassembled WGS sequence"/>
</dbReference>
<reference evidence="5" key="1">
    <citation type="submission" date="2021-01" db="EMBL/GenBank/DDBJ databases">
        <title>Modified the classification status of verrucomicrobia.</title>
        <authorList>
            <person name="Feng X."/>
        </authorList>
    </citation>
    <scope>NUCLEOTIDE SEQUENCE</scope>
    <source>
        <strain evidence="5">KCTC 22041</strain>
    </source>
</reference>
<dbReference type="PROSITE" id="PS01124">
    <property type="entry name" value="HTH_ARAC_FAMILY_2"/>
    <property type="match status" value="1"/>
</dbReference>
<dbReference type="RefSeq" id="WP_200270627.1">
    <property type="nucleotide sequence ID" value="NZ_JAENIJ010000016.1"/>
</dbReference>
<evidence type="ECO:0000313" key="6">
    <source>
        <dbReference type="Proteomes" id="UP000603141"/>
    </source>
</evidence>
<keyword evidence="2" id="KW-0238">DNA-binding</keyword>
<dbReference type="GO" id="GO:0043565">
    <property type="term" value="F:sequence-specific DNA binding"/>
    <property type="evidence" value="ECO:0007669"/>
    <property type="project" value="InterPro"/>
</dbReference>
<sequence>MDTLSDVLSLLEPRSYMAGGIDVGSDVSVRFPKHQGIKCYALVSGQCWLTVEDGSDPLLMNAGDCFILPRGLPFHLASSLELAPVDFHQLMPAGRVNGGVVKVHGGGHSFIVGGYFHLDDRYAQILLGELPTVVHLRSESDKSAMRWSLHRMMQELREPQPGGFLVIQHLATLMLVQALRLHLSDGIQSGSGWLAALSDRQIRITIDAMHSEPARQWTLQDLAKLASMSRSSFAARFKETVGSSPMDYLTRWRMLRAGHRLIHTDDPISVIAPMFGYESESAFGNAFKRIMGCSPRSYSRDRKTTAH</sequence>
<dbReference type="PANTHER" id="PTHR46796:SF7">
    <property type="entry name" value="ARAC FAMILY TRANSCRIPTIONAL REGULATOR"/>
    <property type="match status" value="1"/>
</dbReference>
<dbReference type="InterPro" id="IPR032783">
    <property type="entry name" value="AraC_lig"/>
</dbReference>
<evidence type="ECO:0000313" key="5">
    <source>
        <dbReference type="EMBL" id="MBK1882972.1"/>
    </source>
</evidence>
<dbReference type="Pfam" id="PF12833">
    <property type="entry name" value="HTH_18"/>
    <property type="match status" value="1"/>
</dbReference>
<name>A0A934SB70_9BACT</name>
<dbReference type="GO" id="GO:0003700">
    <property type="term" value="F:DNA-binding transcription factor activity"/>
    <property type="evidence" value="ECO:0007669"/>
    <property type="project" value="InterPro"/>
</dbReference>
<dbReference type="Pfam" id="PF12852">
    <property type="entry name" value="Cupin_6"/>
    <property type="match status" value="1"/>
</dbReference>
<protein>
    <submittedName>
        <fullName evidence="5">AraC family transcriptional regulator</fullName>
    </submittedName>
</protein>
<dbReference type="InterPro" id="IPR050204">
    <property type="entry name" value="AraC_XylS_family_regulators"/>
</dbReference>
<dbReference type="SUPFAM" id="SSF51215">
    <property type="entry name" value="Regulatory protein AraC"/>
    <property type="match status" value="1"/>
</dbReference>
<dbReference type="SUPFAM" id="SSF46689">
    <property type="entry name" value="Homeodomain-like"/>
    <property type="match status" value="2"/>
</dbReference>
<dbReference type="PANTHER" id="PTHR46796">
    <property type="entry name" value="HTH-TYPE TRANSCRIPTIONAL ACTIVATOR RHAS-RELATED"/>
    <property type="match status" value="1"/>
</dbReference>
<evidence type="ECO:0000256" key="1">
    <source>
        <dbReference type="ARBA" id="ARBA00023015"/>
    </source>
</evidence>
<dbReference type="Gene3D" id="1.10.10.60">
    <property type="entry name" value="Homeodomain-like"/>
    <property type="match status" value="2"/>
</dbReference>
<evidence type="ECO:0000256" key="2">
    <source>
        <dbReference type="ARBA" id="ARBA00023125"/>
    </source>
</evidence>
<evidence type="ECO:0000259" key="4">
    <source>
        <dbReference type="PROSITE" id="PS01124"/>
    </source>
</evidence>
<dbReference type="AlphaFoldDB" id="A0A934SB70"/>
<keyword evidence="6" id="KW-1185">Reference proteome</keyword>
<accession>A0A934SB70</accession>
<dbReference type="InterPro" id="IPR018060">
    <property type="entry name" value="HTH_AraC"/>
</dbReference>
<comment type="caution">
    <text evidence="5">The sequence shown here is derived from an EMBL/GenBank/DDBJ whole genome shotgun (WGS) entry which is preliminary data.</text>
</comment>
<dbReference type="InterPro" id="IPR009057">
    <property type="entry name" value="Homeodomain-like_sf"/>
</dbReference>
<dbReference type="InterPro" id="IPR037923">
    <property type="entry name" value="HTH-like"/>
</dbReference>
<feature type="domain" description="HTH araC/xylS-type" evidence="4">
    <location>
        <begin position="200"/>
        <end position="301"/>
    </location>
</feature>
<dbReference type="EMBL" id="JAENIJ010000016">
    <property type="protein sequence ID" value="MBK1882972.1"/>
    <property type="molecule type" value="Genomic_DNA"/>
</dbReference>
<evidence type="ECO:0000256" key="3">
    <source>
        <dbReference type="ARBA" id="ARBA00023163"/>
    </source>
</evidence>